<dbReference type="InterPro" id="IPR032466">
    <property type="entry name" value="Metal_Hydrolase"/>
</dbReference>
<feature type="binding site" evidence="3">
    <location>
        <position position="199"/>
    </location>
    <ligand>
        <name>a divalent metal cation</name>
        <dbReference type="ChEBI" id="CHEBI:60240"/>
        <label>1</label>
    </ligand>
</feature>
<dbReference type="Pfam" id="PF01026">
    <property type="entry name" value="TatD_DNase"/>
    <property type="match status" value="1"/>
</dbReference>
<dbReference type="GO" id="GO:0016788">
    <property type="term" value="F:hydrolase activity, acting on ester bonds"/>
    <property type="evidence" value="ECO:0007669"/>
    <property type="project" value="InterPro"/>
</dbReference>
<feature type="binding site" evidence="3">
    <location>
        <position position="90"/>
    </location>
    <ligand>
        <name>a divalent metal cation</name>
        <dbReference type="ChEBI" id="CHEBI:60240"/>
        <label>1</label>
    </ligand>
</feature>
<dbReference type="InterPro" id="IPR015991">
    <property type="entry name" value="TatD/YcfH-like"/>
</dbReference>
<name>A0A3N0I1S4_9FIRM</name>
<dbReference type="AlphaFoldDB" id="A0A3N0I1S4"/>
<dbReference type="PIRSF" id="PIRSF005902">
    <property type="entry name" value="DNase_TatD"/>
    <property type="match status" value="1"/>
</dbReference>
<dbReference type="FunFam" id="3.20.20.140:FF:000005">
    <property type="entry name" value="TatD family hydrolase"/>
    <property type="match status" value="1"/>
</dbReference>
<dbReference type="PANTHER" id="PTHR46124">
    <property type="entry name" value="D-AMINOACYL-TRNA DEACYLASE"/>
    <property type="match status" value="1"/>
</dbReference>
<dbReference type="SUPFAM" id="SSF51556">
    <property type="entry name" value="Metallo-dependent hydrolases"/>
    <property type="match status" value="1"/>
</dbReference>
<dbReference type="RefSeq" id="WP_128520436.1">
    <property type="nucleotide sequence ID" value="NZ_CAUWBR010000003.1"/>
</dbReference>
<dbReference type="Proteomes" id="UP000276568">
    <property type="component" value="Unassembled WGS sequence"/>
</dbReference>
<evidence type="ECO:0000256" key="1">
    <source>
        <dbReference type="ARBA" id="ARBA00022723"/>
    </source>
</evidence>
<keyword evidence="5" id="KW-1185">Reference proteome</keyword>
<dbReference type="InterPro" id="IPR001130">
    <property type="entry name" value="TatD-like"/>
</dbReference>
<evidence type="ECO:0000313" key="4">
    <source>
        <dbReference type="EMBL" id="RNM30526.1"/>
    </source>
</evidence>
<feature type="binding site" evidence="3">
    <location>
        <position position="8"/>
    </location>
    <ligand>
        <name>a divalent metal cation</name>
        <dbReference type="ChEBI" id="CHEBI:60240"/>
        <label>1</label>
    </ligand>
</feature>
<sequence>MYTDSHCHITCDDLYERIDEVLQNMKDVSRAMIMCTSEEEFLRALPLKEKDPKFKIAWGWFPEDAKDITEEHFHKLEQAISNHQIDCVGEIGLDYHWDTSFIEEQKRIFIRQIQMANKSHLPISIHMRDATKDCLDILRTYAQTKIIFHCFSGSVETMKECLKMNSFISLGGPVTFKNAKKAKQVAIACPLDRLLSETDCPYMCPEPYRGRQNEPMYVQYVEKKICELKQLDEDIVCSQIQNNFDSLF</sequence>
<organism evidence="4 5">
    <name type="scientific">Absicoccus porci</name>
    <dbReference type="NCBI Taxonomy" id="2486576"/>
    <lineage>
        <taxon>Bacteria</taxon>
        <taxon>Bacillati</taxon>
        <taxon>Bacillota</taxon>
        <taxon>Erysipelotrichia</taxon>
        <taxon>Erysipelotrichales</taxon>
        <taxon>Erysipelotrichaceae</taxon>
        <taxon>Absicoccus</taxon>
    </lineage>
</organism>
<comment type="caution">
    <text evidence="4">The sequence shown here is derived from an EMBL/GenBank/DDBJ whole genome shotgun (WGS) entry which is preliminary data.</text>
</comment>
<evidence type="ECO:0000313" key="5">
    <source>
        <dbReference type="Proteomes" id="UP000276568"/>
    </source>
</evidence>
<feature type="binding site" evidence="3">
    <location>
        <position position="149"/>
    </location>
    <ligand>
        <name>a divalent metal cation</name>
        <dbReference type="ChEBI" id="CHEBI:60240"/>
        <label>2</label>
    </ligand>
</feature>
<dbReference type="Gene3D" id="3.20.20.140">
    <property type="entry name" value="Metal-dependent hydrolases"/>
    <property type="match status" value="1"/>
</dbReference>
<dbReference type="GO" id="GO:0005829">
    <property type="term" value="C:cytosol"/>
    <property type="evidence" value="ECO:0007669"/>
    <property type="project" value="TreeGrafter"/>
</dbReference>
<protein>
    <submittedName>
        <fullName evidence="4">TatD family deoxyribonuclease</fullName>
    </submittedName>
</protein>
<reference evidence="4 5" key="1">
    <citation type="submission" date="2018-11" db="EMBL/GenBank/DDBJ databases">
        <title>Clostridium sp. nov., a member of the family Erysipelotrichaceae isolated from pig faeces.</title>
        <authorList>
            <person name="Chang Y.-H."/>
        </authorList>
    </citation>
    <scope>NUCLEOTIDE SEQUENCE [LARGE SCALE GENOMIC DNA]</scope>
    <source>
        <strain evidence="4 5">YH-panp20</strain>
    </source>
</reference>
<dbReference type="OrthoDB" id="9810005at2"/>
<evidence type="ECO:0000256" key="2">
    <source>
        <dbReference type="ARBA" id="ARBA00022801"/>
    </source>
</evidence>
<feature type="binding site" evidence="3">
    <location>
        <position position="6"/>
    </location>
    <ligand>
        <name>a divalent metal cation</name>
        <dbReference type="ChEBI" id="CHEBI:60240"/>
        <label>1</label>
    </ligand>
</feature>
<dbReference type="GO" id="GO:0046872">
    <property type="term" value="F:metal ion binding"/>
    <property type="evidence" value="ECO:0007669"/>
    <property type="project" value="UniProtKB-KW"/>
</dbReference>
<proteinExistence type="predicted"/>
<gene>
    <name evidence="4" type="ORF">EDX97_07015</name>
</gene>
<evidence type="ECO:0000256" key="3">
    <source>
        <dbReference type="PIRSR" id="PIRSR005902-1"/>
    </source>
</evidence>
<keyword evidence="2" id="KW-0378">Hydrolase</keyword>
<dbReference type="NCBIfam" id="TIGR00010">
    <property type="entry name" value="YchF/TatD family DNA exonuclease"/>
    <property type="match status" value="1"/>
</dbReference>
<accession>A0A3N0I1S4</accession>
<dbReference type="GO" id="GO:0004536">
    <property type="term" value="F:DNA nuclease activity"/>
    <property type="evidence" value="ECO:0007669"/>
    <property type="project" value="InterPro"/>
</dbReference>
<feature type="binding site" evidence="3">
    <location>
        <position position="126"/>
    </location>
    <ligand>
        <name>a divalent metal cation</name>
        <dbReference type="ChEBI" id="CHEBI:60240"/>
        <label>2</label>
    </ligand>
</feature>
<dbReference type="EMBL" id="RJQC01000002">
    <property type="protein sequence ID" value="RNM30526.1"/>
    <property type="molecule type" value="Genomic_DNA"/>
</dbReference>
<dbReference type="CDD" id="cd01310">
    <property type="entry name" value="TatD_DNAse"/>
    <property type="match status" value="1"/>
</dbReference>
<keyword evidence="1 3" id="KW-0479">Metal-binding</keyword>
<dbReference type="PANTHER" id="PTHR46124:SF2">
    <property type="entry name" value="D-AMINOACYL-TRNA DEACYLASE"/>
    <property type="match status" value="1"/>
</dbReference>